<dbReference type="EMBL" id="JACHZG010000001">
    <property type="protein sequence ID" value="MBB3327790.1"/>
    <property type="molecule type" value="Genomic_DNA"/>
</dbReference>
<accession>A0A7W5JX01</accession>
<protein>
    <submittedName>
        <fullName evidence="2">Uncharacterized protein</fullName>
    </submittedName>
</protein>
<sequence>MTQVHATPVPTHPSLALPRRLAAVILALLLALVLTTAGSSTPASADDPDPPVLSVPDRLGVSGYDLETDAVADVVAGSTGNNLLLRFDAGGPLTDGTVVLTLPRPAWRSTLQVGNRLFPDDPSIAGSVVVRPSEKLGDLGPDDCRGTSGPPTVTVLNTAKAHIAVVSHLSCLPGQSVTLRVFDIRAPKATGRYALPVSVSDASGQREPSRVTVRVVRKPTTSLRVDVPASVQVATPTPVLLRALRRDGRLDTGYRGTVLLRAVDAPDCTFSLRTTPITFTAEDAGVKVVSFSVKTPQSHRIDVADVAHRANAASSGPYEVVGEYEPTTCSVSYH</sequence>
<organism evidence="2 3">
    <name type="scientific">Microlunatus antarcticus</name>
    <dbReference type="NCBI Taxonomy" id="53388"/>
    <lineage>
        <taxon>Bacteria</taxon>
        <taxon>Bacillati</taxon>
        <taxon>Actinomycetota</taxon>
        <taxon>Actinomycetes</taxon>
        <taxon>Propionibacteriales</taxon>
        <taxon>Propionibacteriaceae</taxon>
        <taxon>Microlunatus</taxon>
    </lineage>
</organism>
<keyword evidence="1" id="KW-0732">Signal</keyword>
<name>A0A7W5JX01_9ACTN</name>
<reference evidence="2 3" key="1">
    <citation type="submission" date="2020-08" db="EMBL/GenBank/DDBJ databases">
        <title>Sequencing the genomes of 1000 actinobacteria strains.</title>
        <authorList>
            <person name="Klenk H.-P."/>
        </authorList>
    </citation>
    <scope>NUCLEOTIDE SEQUENCE [LARGE SCALE GENOMIC DNA]</scope>
    <source>
        <strain evidence="2 3">DSM 11053</strain>
    </source>
</reference>
<comment type="caution">
    <text evidence="2">The sequence shown here is derived from an EMBL/GenBank/DDBJ whole genome shotgun (WGS) entry which is preliminary data.</text>
</comment>
<gene>
    <name evidence="2" type="ORF">FHX39_002734</name>
</gene>
<evidence type="ECO:0000313" key="3">
    <source>
        <dbReference type="Proteomes" id="UP000565572"/>
    </source>
</evidence>
<feature type="signal peptide" evidence="1">
    <location>
        <begin position="1"/>
        <end position="45"/>
    </location>
</feature>
<evidence type="ECO:0000313" key="2">
    <source>
        <dbReference type="EMBL" id="MBB3327790.1"/>
    </source>
</evidence>
<dbReference type="AlphaFoldDB" id="A0A7W5JX01"/>
<dbReference type="RefSeq" id="WP_183339236.1">
    <property type="nucleotide sequence ID" value="NZ_JACHZG010000001.1"/>
</dbReference>
<evidence type="ECO:0000256" key="1">
    <source>
        <dbReference type="SAM" id="SignalP"/>
    </source>
</evidence>
<keyword evidence="3" id="KW-1185">Reference proteome</keyword>
<dbReference type="Proteomes" id="UP000565572">
    <property type="component" value="Unassembled WGS sequence"/>
</dbReference>
<feature type="chain" id="PRO_5030673521" evidence="1">
    <location>
        <begin position="46"/>
        <end position="334"/>
    </location>
</feature>
<proteinExistence type="predicted"/>